<name>A0A078LMT1_9PSED</name>
<reference evidence="3 4" key="1">
    <citation type="submission" date="2014-07" db="EMBL/GenBank/DDBJ databases">
        <authorList>
            <person name="Urmite Genomes Urmite Genomes"/>
        </authorList>
    </citation>
    <scope>NUCLEOTIDE SEQUENCE [LARGE SCALE GENOMIC DNA]</scope>
    <source>
        <strain evidence="3 4">20_BN</strain>
    </source>
</reference>
<organism evidence="3 4">
    <name type="scientific">Pseudomonas saudiphocaensis</name>
    <dbReference type="NCBI Taxonomy" id="1499686"/>
    <lineage>
        <taxon>Bacteria</taxon>
        <taxon>Pseudomonadati</taxon>
        <taxon>Pseudomonadota</taxon>
        <taxon>Gammaproteobacteria</taxon>
        <taxon>Pseudomonadales</taxon>
        <taxon>Pseudomonadaceae</taxon>
        <taxon>Pseudomonas</taxon>
    </lineage>
</organism>
<evidence type="ECO:0000313" key="3">
    <source>
        <dbReference type="EMBL" id="CDZ93848.1"/>
    </source>
</evidence>
<accession>A0A078LMT1</accession>
<evidence type="ECO:0000256" key="2">
    <source>
        <dbReference type="SAM" id="SignalP"/>
    </source>
</evidence>
<feature type="signal peptide" evidence="2">
    <location>
        <begin position="1"/>
        <end position="22"/>
    </location>
</feature>
<gene>
    <name evidence="3" type="ORF">BN1079_01151</name>
</gene>
<protein>
    <recommendedName>
        <fullName evidence="5">Secreted protein</fullName>
    </recommendedName>
</protein>
<evidence type="ECO:0008006" key="5">
    <source>
        <dbReference type="Google" id="ProtNLM"/>
    </source>
</evidence>
<keyword evidence="4" id="KW-1185">Reference proteome</keyword>
<keyword evidence="2" id="KW-0732">Signal</keyword>
<dbReference type="HOGENOM" id="CLU_167586_0_0_6"/>
<dbReference type="EMBL" id="CCSF01000001">
    <property type="protein sequence ID" value="CDZ93848.1"/>
    <property type="molecule type" value="Genomic_DNA"/>
</dbReference>
<dbReference type="AlphaFoldDB" id="A0A078LMT1"/>
<feature type="chain" id="PRO_5001741241" description="Secreted protein" evidence="2">
    <location>
        <begin position="23"/>
        <end position="96"/>
    </location>
</feature>
<evidence type="ECO:0000256" key="1">
    <source>
        <dbReference type="SAM" id="MobiDB-lite"/>
    </source>
</evidence>
<sequence>MRRFFVSALGCMVMLTATGIHALGPVQAPVDRAAGNGSMGMGDGIGYPPESRDDARTETQDRKEAIDRRVGPGAEPGHGGNETNMEHRRRPTLGDD</sequence>
<dbReference type="RefSeq" id="WP_052114432.1">
    <property type="nucleotide sequence ID" value="NZ_CCSF01000001.1"/>
</dbReference>
<feature type="region of interest" description="Disordered" evidence="1">
    <location>
        <begin position="29"/>
        <end position="96"/>
    </location>
</feature>
<evidence type="ECO:0000313" key="4">
    <source>
        <dbReference type="Proteomes" id="UP000053902"/>
    </source>
</evidence>
<feature type="compositionally biased region" description="Basic and acidic residues" evidence="1">
    <location>
        <begin position="50"/>
        <end position="70"/>
    </location>
</feature>
<dbReference type="Proteomes" id="UP000053902">
    <property type="component" value="Unassembled WGS sequence"/>
</dbReference>
<proteinExistence type="predicted"/>
<feature type="compositionally biased region" description="Basic residues" evidence="1">
    <location>
        <begin position="87"/>
        <end position="96"/>
    </location>
</feature>